<dbReference type="EMBL" id="BNJF01000001">
    <property type="protein sequence ID" value="GHO45418.1"/>
    <property type="molecule type" value="Genomic_DNA"/>
</dbReference>
<name>A0A8J3MTA4_9CHLR</name>
<dbReference type="RefSeq" id="WP_220194751.1">
    <property type="nucleotide sequence ID" value="NZ_BNJF01000001.1"/>
</dbReference>
<evidence type="ECO:0000313" key="6">
    <source>
        <dbReference type="EMBL" id="GHO45418.1"/>
    </source>
</evidence>
<dbReference type="PRINTS" id="PR00039">
    <property type="entry name" value="HTHLYSR"/>
</dbReference>
<dbReference type="FunFam" id="1.10.10.10:FF:000001">
    <property type="entry name" value="LysR family transcriptional regulator"/>
    <property type="match status" value="1"/>
</dbReference>
<dbReference type="Gene3D" id="1.10.10.10">
    <property type="entry name" value="Winged helix-like DNA-binding domain superfamily/Winged helix DNA-binding domain"/>
    <property type="match status" value="1"/>
</dbReference>
<keyword evidence="7" id="KW-1185">Reference proteome</keyword>
<proteinExistence type="inferred from homology"/>
<dbReference type="PANTHER" id="PTHR30126:SF39">
    <property type="entry name" value="HTH-TYPE TRANSCRIPTIONAL REGULATOR CYSL"/>
    <property type="match status" value="1"/>
</dbReference>
<sequence length="310" mass="33766">MDREQLLTFERIVREGSFSKAARSLNIAQPTISARIQALEEAVGGQLFQRGGRGVTLTERGESFLPYARHALAILAEGVETARLTQSGQRGRVTLAAMQSLAEGFLAHSIARFYQTHPLVDVSLQIAHSDEIVAMLIDGVVKLGLIGYPFQDRNLRTLLRLREPMVLVLPALHPLAGCEDITLAELRQSKSPLFQVRWGSAIDSLLQSITIPGQPVIEVPFSTARHLLLHGLGAALLTRTTVSEELADGRLVAIRVRDVPTVYRDSALVTLAHGEPLPSALRDFITTLLDEAANSSAFIGLRYGDEIVGP</sequence>
<reference evidence="6" key="1">
    <citation type="submission" date="2020-10" db="EMBL/GenBank/DDBJ databases">
        <title>Taxonomic study of unclassified bacteria belonging to the class Ktedonobacteria.</title>
        <authorList>
            <person name="Yabe S."/>
            <person name="Wang C.M."/>
            <person name="Zheng Y."/>
            <person name="Sakai Y."/>
            <person name="Cavaletti L."/>
            <person name="Monciardini P."/>
            <person name="Donadio S."/>
        </authorList>
    </citation>
    <scope>NUCLEOTIDE SEQUENCE</scope>
    <source>
        <strain evidence="6">SOSP1-1</strain>
    </source>
</reference>
<dbReference type="PROSITE" id="PS50931">
    <property type="entry name" value="HTH_LYSR"/>
    <property type="match status" value="1"/>
</dbReference>
<evidence type="ECO:0000256" key="3">
    <source>
        <dbReference type="ARBA" id="ARBA00023125"/>
    </source>
</evidence>
<dbReference type="GO" id="GO:0000976">
    <property type="term" value="F:transcription cis-regulatory region binding"/>
    <property type="evidence" value="ECO:0007669"/>
    <property type="project" value="TreeGrafter"/>
</dbReference>
<dbReference type="InterPro" id="IPR005119">
    <property type="entry name" value="LysR_subst-bd"/>
</dbReference>
<dbReference type="GO" id="GO:0003700">
    <property type="term" value="F:DNA-binding transcription factor activity"/>
    <property type="evidence" value="ECO:0007669"/>
    <property type="project" value="InterPro"/>
</dbReference>
<keyword evidence="2" id="KW-0805">Transcription regulation</keyword>
<keyword evidence="3" id="KW-0238">DNA-binding</keyword>
<evidence type="ECO:0000313" key="7">
    <source>
        <dbReference type="Proteomes" id="UP000612362"/>
    </source>
</evidence>
<dbReference type="SUPFAM" id="SSF46785">
    <property type="entry name" value="Winged helix' DNA-binding domain"/>
    <property type="match status" value="1"/>
</dbReference>
<dbReference type="CDD" id="cd05466">
    <property type="entry name" value="PBP2_LTTR_substrate"/>
    <property type="match status" value="1"/>
</dbReference>
<evidence type="ECO:0000256" key="2">
    <source>
        <dbReference type="ARBA" id="ARBA00023015"/>
    </source>
</evidence>
<accession>A0A8J3MTA4</accession>
<keyword evidence="4" id="KW-0804">Transcription</keyword>
<dbReference type="Gene3D" id="3.40.190.290">
    <property type="match status" value="1"/>
</dbReference>
<organism evidence="6 7">
    <name type="scientific">Ktedonospora formicarum</name>
    <dbReference type="NCBI Taxonomy" id="2778364"/>
    <lineage>
        <taxon>Bacteria</taxon>
        <taxon>Bacillati</taxon>
        <taxon>Chloroflexota</taxon>
        <taxon>Ktedonobacteria</taxon>
        <taxon>Ktedonobacterales</taxon>
        <taxon>Ktedonobacteraceae</taxon>
        <taxon>Ktedonospora</taxon>
    </lineage>
</organism>
<dbReference type="InterPro" id="IPR000847">
    <property type="entry name" value="LysR_HTH_N"/>
</dbReference>
<evidence type="ECO:0000259" key="5">
    <source>
        <dbReference type="PROSITE" id="PS50931"/>
    </source>
</evidence>
<dbReference type="Proteomes" id="UP000612362">
    <property type="component" value="Unassembled WGS sequence"/>
</dbReference>
<dbReference type="Pfam" id="PF03466">
    <property type="entry name" value="LysR_substrate"/>
    <property type="match status" value="1"/>
</dbReference>
<dbReference type="InterPro" id="IPR036388">
    <property type="entry name" value="WH-like_DNA-bd_sf"/>
</dbReference>
<evidence type="ECO:0000256" key="1">
    <source>
        <dbReference type="ARBA" id="ARBA00009437"/>
    </source>
</evidence>
<dbReference type="SUPFAM" id="SSF53850">
    <property type="entry name" value="Periplasmic binding protein-like II"/>
    <property type="match status" value="1"/>
</dbReference>
<dbReference type="Pfam" id="PF00126">
    <property type="entry name" value="HTH_1"/>
    <property type="match status" value="1"/>
</dbReference>
<evidence type="ECO:0000256" key="4">
    <source>
        <dbReference type="ARBA" id="ARBA00023163"/>
    </source>
</evidence>
<feature type="domain" description="HTH lysR-type" evidence="5">
    <location>
        <begin position="1"/>
        <end position="58"/>
    </location>
</feature>
<comment type="similarity">
    <text evidence="1">Belongs to the LysR transcriptional regulatory family.</text>
</comment>
<gene>
    <name evidence="6" type="ORF">KSX_35810</name>
</gene>
<comment type="caution">
    <text evidence="6">The sequence shown here is derived from an EMBL/GenBank/DDBJ whole genome shotgun (WGS) entry which is preliminary data.</text>
</comment>
<dbReference type="PANTHER" id="PTHR30126">
    <property type="entry name" value="HTH-TYPE TRANSCRIPTIONAL REGULATOR"/>
    <property type="match status" value="1"/>
</dbReference>
<dbReference type="AlphaFoldDB" id="A0A8J3MTA4"/>
<dbReference type="InterPro" id="IPR036390">
    <property type="entry name" value="WH_DNA-bd_sf"/>
</dbReference>
<protein>
    <recommendedName>
        <fullName evidence="5">HTH lysR-type domain-containing protein</fullName>
    </recommendedName>
</protein>